<feature type="domain" description="MIF4G-like type 1" evidence="2">
    <location>
        <begin position="325"/>
        <end position="515"/>
    </location>
</feature>
<feature type="region of interest" description="Disordered" evidence="1">
    <location>
        <begin position="798"/>
        <end position="834"/>
    </location>
</feature>
<dbReference type="GO" id="GO:0000184">
    <property type="term" value="P:nuclear-transcribed mRNA catabolic process, nonsense-mediated decay"/>
    <property type="evidence" value="ECO:0007669"/>
    <property type="project" value="TreeGrafter"/>
</dbReference>
<feature type="domain" description="MIF4G-like type 2" evidence="3">
    <location>
        <begin position="532"/>
        <end position="784"/>
    </location>
</feature>
<proteinExistence type="predicted"/>
<accession>A0A017SKH2</accession>
<dbReference type="OrthoDB" id="10252707at2759"/>
<reference evidence="5" key="1">
    <citation type="journal article" date="2014" name="Nat. Commun.">
        <title>Genomic adaptations of the halophilic Dead Sea filamentous fungus Eurotium rubrum.</title>
        <authorList>
            <person name="Kis-Papo T."/>
            <person name="Weig A.R."/>
            <person name="Riley R."/>
            <person name="Persoh D."/>
            <person name="Salamov A."/>
            <person name="Sun H."/>
            <person name="Lipzen A."/>
            <person name="Wasser S.P."/>
            <person name="Rambold G."/>
            <person name="Grigoriev I.V."/>
            <person name="Nevo E."/>
        </authorList>
    </citation>
    <scope>NUCLEOTIDE SEQUENCE [LARGE SCALE GENOMIC DNA]</scope>
    <source>
        <strain evidence="5">CBS 135680</strain>
    </source>
</reference>
<dbReference type="RefSeq" id="XP_040640959.1">
    <property type="nucleotide sequence ID" value="XM_040778352.1"/>
</dbReference>
<keyword evidence="5" id="KW-1185">Reference proteome</keyword>
<dbReference type="InterPro" id="IPR015172">
    <property type="entry name" value="MIF4G-like_typ-1"/>
</dbReference>
<dbReference type="SUPFAM" id="SSF48371">
    <property type="entry name" value="ARM repeat"/>
    <property type="match status" value="3"/>
</dbReference>
<dbReference type="GO" id="GO:0003729">
    <property type="term" value="F:mRNA binding"/>
    <property type="evidence" value="ECO:0007669"/>
    <property type="project" value="TreeGrafter"/>
</dbReference>
<evidence type="ECO:0000256" key="1">
    <source>
        <dbReference type="SAM" id="MobiDB-lite"/>
    </source>
</evidence>
<dbReference type="GeneID" id="63693476"/>
<dbReference type="HOGENOM" id="CLU_013816_0_0_1"/>
<dbReference type="PANTHER" id="PTHR12412:SF2">
    <property type="entry name" value="NUCLEAR CAP-BINDING PROTEIN SUBUNIT 1"/>
    <property type="match status" value="1"/>
</dbReference>
<dbReference type="STRING" id="1388766.A0A017SKH2"/>
<dbReference type="FunFam" id="1.25.40.180:FF:000045">
    <property type="entry name" value="snRNA cap binding complex subunit (Gcr3), putative"/>
    <property type="match status" value="1"/>
</dbReference>
<dbReference type="AlphaFoldDB" id="A0A017SKH2"/>
<feature type="compositionally biased region" description="Basic and acidic residues" evidence="1">
    <location>
        <begin position="21"/>
        <end position="34"/>
    </location>
</feature>
<dbReference type="GO" id="GO:0000339">
    <property type="term" value="F:RNA cap binding"/>
    <property type="evidence" value="ECO:0007669"/>
    <property type="project" value="InterPro"/>
</dbReference>
<dbReference type="GO" id="GO:0006406">
    <property type="term" value="P:mRNA export from nucleus"/>
    <property type="evidence" value="ECO:0007669"/>
    <property type="project" value="InterPro"/>
</dbReference>
<dbReference type="PANTHER" id="PTHR12412">
    <property type="entry name" value="CAP BINDING PROTEIN"/>
    <property type="match status" value="1"/>
</dbReference>
<gene>
    <name evidence="4" type="ORF">EURHEDRAFT_326124</name>
</gene>
<evidence type="ECO:0000313" key="4">
    <source>
        <dbReference type="EMBL" id="EYE97271.1"/>
    </source>
</evidence>
<dbReference type="GO" id="GO:0005634">
    <property type="term" value="C:nucleus"/>
    <property type="evidence" value="ECO:0007669"/>
    <property type="project" value="TreeGrafter"/>
</dbReference>
<dbReference type="GO" id="GO:0005846">
    <property type="term" value="C:nuclear cap binding complex"/>
    <property type="evidence" value="ECO:0007669"/>
    <property type="project" value="InterPro"/>
</dbReference>
<evidence type="ECO:0000313" key="5">
    <source>
        <dbReference type="Proteomes" id="UP000019804"/>
    </source>
</evidence>
<sequence>MADYERRHNGPPRGGGRKRRYRDDDDFDRRQQRRRYEEPLSGRVRRLLFTIAESVVRRVEDDVAYIAKTVAENYEDEELRNTYIDATIDLAVEQPLKIPFVAATVLVANSHRSELVAEVLQKASSTLQNFINVGAWREVKLLVRFFGCLQFIFEGDGIFPLLEELFARAVDQQTASSEDLLGLELVKIILFTIPYVMASPATGFGGHANALLEKTDIIASTPHALVDLVKPFPKEDEEPVATPSIISLLQTQLQAESSRNWELVCLPRPWNIPPEGEEEQKPLEPGTRHAFPQITVPNPVPNGARAIFPEVYLSVYANQEVETVPPLSDITSSLLRDSLVDTINLLDFNRNATAKMLIDVDCYFTPHTFVKRATPFDRLRELPQDRPTWKPEDVAVDAVFSQLFQLPTPEHKLVYYHSVLTECCKVGPAAIAPSLGRAIRFLYRGLEVIDLDLTHRFLDWFSHHLSNFGFTWKWSEWVDDLDLPIVHPKMSFINGAIDKEIRLSFAQRIRGTLPDPYQDLITEGKEKDIPDFKYSVDTTPYANEGRELMQLIRKKAGDEEIQPIIASIEEQAKEHGVEEPMLPSTDAFVTSICFVGAKSLSHVLSCIERNKERLLAIGPQSSRARNQIVTSVMEYWADQPGIAINIIDKLLNYTILTPLSVIEWALVENLAAGNILARTEIYEMVAATIGKVTNRLRQIVAARVQPGLYEPQLSVIDDTLHREKADMQALFKVTEDSLVSIANGSNDEQMERGDGSGGLPEDGILRQWGHRWLRVFRRKAAVEEAFIAEAMAGATPVGTVAPPQPVQPAASAGAPVQDANDGDLDVADADAAGQ</sequence>
<dbReference type="InterPro" id="IPR027159">
    <property type="entry name" value="CBP80"/>
</dbReference>
<dbReference type="InterPro" id="IPR016024">
    <property type="entry name" value="ARM-type_fold"/>
</dbReference>
<feature type="compositionally biased region" description="Low complexity" evidence="1">
    <location>
        <begin position="798"/>
        <end position="819"/>
    </location>
</feature>
<dbReference type="Gene3D" id="1.25.40.180">
    <property type="match status" value="3"/>
</dbReference>
<dbReference type="Pfam" id="PF09090">
    <property type="entry name" value="MIF4G_like_2"/>
    <property type="match status" value="1"/>
</dbReference>
<feature type="region of interest" description="Disordered" evidence="1">
    <location>
        <begin position="1"/>
        <end position="34"/>
    </location>
</feature>
<protein>
    <submittedName>
        <fullName evidence="4">Putative snRNA cap binding complex subunit</fullName>
    </submittedName>
</protein>
<dbReference type="FunFam" id="1.25.40.180:FF:000035">
    <property type="entry name" value="snRNA cap binding complex subunit (Gcr3)"/>
    <property type="match status" value="1"/>
</dbReference>
<dbReference type="Proteomes" id="UP000019804">
    <property type="component" value="Unassembled WGS sequence"/>
</dbReference>
<name>A0A017SKH2_ASPRC</name>
<evidence type="ECO:0000259" key="3">
    <source>
        <dbReference type="Pfam" id="PF09090"/>
    </source>
</evidence>
<dbReference type="EMBL" id="KK088416">
    <property type="protein sequence ID" value="EYE97271.1"/>
    <property type="molecule type" value="Genomic_DNA"/>
</dbReference>
<evidence type="ECO:0000259" key="2">
    <source>
        <dbReference type="Pfam" id="PF09088"/>
    </source>
</evidence>
<organism evidence="4 5">
    <name type="scientific">Aspergillus ruber (strain CBS 135680)</name>
    <dbReference type="NCBI Taxonomy" id="1388766"/>
    <lineage>
        <taxon>Eukaryota</taxon>
        <taxon>Fungi</taxon>
        <taxon>Dikarya</taxon>
        <taxon>Ascomycota</taxon>
        <taxon>Pezizomycotina</taxon>
        <taxon>Eurotiomycetes</taxon>
        <taxon>Eurotiomycetidae</taxon>
        <taxon>Eurotiales</taxon>
        <taxon>Aspergillaceae</taxon>
        <taxon>Aspergillus</taxon>
        <taxon>Aspergillus subgen. Aspergillus</taxon>
    </lineage>
</organism>
<dbReference type="InterPro" id="IPR015174">
    <property type="entry name" value="MIF4G-like_typ-2"/>
</dbReference>
<dbReference type="FunFam" id="1.25.40.180:FF:000079">
    <property type="entry name" value="Related to cap binding protein 80 (Cbp80)"/>
    <property type="match status" value="1"/>
</dbReference>
<dbReference type="Pfam" id="PF09088">
    <property type="entry name" value="MIF4G_like"/>
    <property type="match status" value="1"/>
</dbReference>